<comment type="caution">
    <text evidence="1">The sequence shown here is derived from an EMBL/GenBank/DDBJ whole genome shotgun (WGS) entry which is preliminary data.</text>
</comment>
<dbReference type="Proteomes" id="UP000536179">
    <property type="component" value="Unassembled WGS sequence"/>
</dbReference>
<sequence>MSQLRVNRNSEEFFKKFSSVFRFENHNWEAAGAVKLAAVSLLRVEKNSDPSPEVKFNSKQSLNCFSQPFRPLIPVCFMDVATVIETVDSAHEN</sequence>
<protein>
    <submittedName>
        <fullName evidence="1">Uncharacterized protein</fullName>
    </submittedName>
</protein>
<proteinExistence type="predicted"/>
<name>A0A7W5DZF8_9BACT</name>
<keyword evidence="2" id="KW-1185">Reference proteome</keyword>
<reference evidence="1 2" key="1">
    <citation type="submission" date="2020-08" db="EMBL/GenBank/DDBJ databases">
        <title>Genomic Encyclopedia of Type Strains, Phase III (KMG-III): the genomes of soil and plant-associated and newly described type strains.</title>
        <authorList>
            <person name="Whitman W."/>
        </authorList>
    </citation>
    <scope>NUCLEOTIDE SEQUENCE [LARGE SCALE GENOMIC DNA]</scope>
    <source>
        <strain evidence="1 2">CECT 8075</strain>
    </source>
</reference>
<evidence type="ECO:0000313" key="1">
    <source>
        <dbReference type="EMBL" id="MBB3206923.1"/>
    </source>
</evidence>
<accession>A0A7W5DZF8</accession>
<dbReference type="AlphaFoldDB" id="A0A7W5DZF8"/>
<gene>
    <name evidence="1" type="ORF">FHS27_002737</name>
</gene>
<dbReference type="EMBL" id="JACHXU010000008">
    <property type="protein sequence ID" value="MBB3206923.1"/>
    <property type="molecule type" value="Genomic_DNA"/>
</dbReference>
<organism evidence="1 2">
    <name type="scientific">Aporhodopirellula rubra</name>
    <dbReference type="NCBI Taxonomy" id="980271"/>
    <lineage>
        <taxon>Bacteria</taxon>
        <taxon>Pseudomonadati</taxon>
        <taxon>Planctomycetota</taxon>
        <taxon>Planctomycetia</taxon>
        <taxon>Pirellulales</taxon>
        <taxon>Pirellulaceae</taxon>
        <taxon>Aporhodopirellula</taxon>
    </lineage>
</organism>
<evidence type="ECO:0000313" key="2">
    <source>
        <dbReference type="Proteomes" id="UP000536179"/>
    </source>
</evidence>